<dbReference type="Proteomes" id="UP000187406">
    <property type="component" value="Unassembled WGS sequence"/>
</dbReference>
<dbReference type="EMBL" id="BDDD01005556">
    <property type="protein sequence ID" value="GAV89527.1"/>
    <property type="molecule type" value="Genomic_DNA"/>
</dbReference>
<feature type="domain" description="Endonuclease/exonuclease/phosphatase" evidence="1">
    <location>
        <begin position="2"/>
        <end position="138"/>
    </location>
</feature>
<dbReference type="Pfam" id="PF03372">
    <property type="entry name" value="Exo_endo_phos"/>
    <property type="match status" value="1"/>
</dbReference>
<gene>
    <name evidence="2" type="ORF">CFOL_v3_32941</name>
</gene>
<keyword evidence="3" id="KW-1185">Reference proteome</keyword>
<dbReference type="SUPFAM" id="SSF56219">
    <property type="entry name" value="DNase I-like"/>
    <property type="match status" value="1"/>
</dbReference>
<dbReference type="InParanoid" id="A0A1Q3DAK8"/>
<dbReference type="OrthoDB" id="1932741at2759"/>
<accession>A0A1Q3DAK8</accession>
<proteinExistence type="predicted"/>
<feature type="non-terminal residue" evidence="2">
    <location>
        <position position="200"/>
    </location>
</feature>
<feature type="non-terminal residue" evidence="2">
    <location>
        <position position="1"/>
    </location>
</feature>
<reference evidence="3" key="1">
    <citation type="submission" date="2016-04" db="EMBL/GenBank/DDBJ databases">
        <title>Cephalotus genome sequencing.</title>
        <authorList>
            <person name="Fukushima K."/>
            <person name="Hasebe M."/>
            <person name="Fang X."/>
        </authorList>
    </citation>
    <scope>NUCLEOTIDE SEQUENCE [LARGE SCALE GENOMIC DNA]</scope>
    <source>
        <strain evidence="3">cv. St1</strain>
    </source>
</reference>
<evidence type="ECO:0000259" key="1">
    <source>
        <dbReference type="Pfam" id="PF03372"/>
    </source>
</evidence>
<dbReference type="InterPro" id="IPR036691">
    <property type="entry name" value="Endo/exonu/phosph_ase_sf"/>
</dbReference>
<dbReference type="PANTHER" id="PTHR35218">
    <property type="entry name" value="RNASE H DOMAIN-CONTAINING PROTEIN"/>
    <property type="match status" value="1"/>
</dbReference>
<dbReference type="InterPro" id="IPR005135">
    <property type="entry name" value="Endo/exonuclease/phosphatase"/>
</dbReference>
<dbReference type="GO" id="GO:0003824">
    <property type="term" value="F:catalytic activity"/>
    <property type="evidence" value="ECO:0007669"/>
    <property type="project" value="InterPro"/>
</dbReference>
<sequence>CWNIRGLNDTSKQKEVRHFVQKNGVAFLGLLETTVRSLNMERVARGLVKGWKCVSNHKDSLLGRIWVLWNPGLVNFRVAAISRQAIHGELRWAGYSLWVSVVYGDCNYIFRRELWKELEKQARRFSAKPWIICGDFNVSRYPHKHSGGRGSISSATKEFECCIQKCELEDIKQSGKVFTWNNKRLGEDFLAKKLDRVMGN</sequence>
<comment type="caution">
    <text evidence="2">The sequence shown here is derived from an EMBL/GenBank/DDBJ whole genome shotgun (WGS) entry which is preliminary data.</text>
</comment>
<organism evidence="2 3">
    <name type="scientific">Cephalotus follicularis</name>
    <name type="common">Albany pitcher plant</name>
    <dbReference type="NCBI Taxonomy" id="3775"/>
    <lineage>
        <taxon>Eukaryota</taxon>
        <taxon>Viridiplantae</taxon>
        <taxon>Streptophyta</taxon>
        <taxon>Embryophyta</taxon>
        <taxon>Tracheophyta</taxon>
        <taxon>Spermatophyta</taxon>
        <taxon>Magnoliopsida</taxon>
        <taxon>eudicotyledons</taxon>
        <taxon>Gunneridae</taxon>
        <taxon>Pentapetalae</taxon>
        <taxon>rosids</taxon>
        <taxon>fabids</taxon>
        <taxon>Oxalidales</taxon>
        <taxon>Cephalotaceae</taxon>
        <taxon>Cephalotus</taxon>
    </lineage>
</organism>
<evidence type="ECO:0000313" key="3">
    <source>
        <dbReference type="Proteomes" id="UP000187406"/>
    </source>
</evidence>
<dbReference type="PANTHER" id="PTHR35218:SF7">
    <property type="entry name" value="ENDONUCLEASE_EXONUCLEASE_PHOSPHATASE"/>
    <property type="match status" value="1"/>
</dbReference>
<evidence type="ECO:0000313" key="2">
    <source>
        <dbReference type="EMBL" id="GAV89527.1"/>
    </source>
</evidence>
<dbReference type="Gene3D" id="3.60.10.10">
    <property type="entry name" value="Endonuclease/exonuclease/phosphatase"/>
    <property type="match status" value="1"/>
</dbReference>
<protein>
    <submittedName>
        <fullName evidence="2">Exo_endo_phos domain-containing protein</fullName>
    </submittedName>
</protein>
<dbReference type="AlphaFoldDB" id="A0A1Q3DAK8"/>
<name>A0A1Q3DAK8_CEPFO</name>